<dbReference type="Proteomes" id="UP000319040">
    <property type="component" value="Unassembled WGS sequence"/>
</dbReference>
<organism evidence="12 13">
    <name type="scientific">Saccharicrinis carchari</name>
    <dbReference type="NCBI Taxonomy" id="1168039"/>
    <lineage>
        <taxon>Bacteria</taxon>
        <taxon>Pseudomonadati</taxon>
        <taxon>Bacteroidota</taxon>
        <taxon>Bacteroidia</taxon>
        <taxon>Marinilabiliales</taxon>
        <taxon>Marinilabiliaceae</taxon>
        <taxon>Saccharicrinis</taxon>
    </lineage>
</organism>
<dbReference type="EC" id="2.7.1.148" evidence="2 9"/>
<evidence type="ECO:0000256" key="8">
    <source>
        <dbReference type="ARBA" id="ARBA00032554"/>
    </source>
</evidence>
<feature type="domain" description="GHMP kinase N-terminal" evidence="10">
    <location>
        <begin position="67"/>
        <end position="142"/>
    </location>
</feature>
<sequence length="271" mass="29564">MIYFPNAKINIGLYVTEKRPDGYHNIETLFYPTRLCDALEILENTESEAPLQWSSSGIALDGKAADNLCVKALNLLKQDYAIPPVKMHLHKVIPFGAGLGGGSADAAFTLKGLNDMFKLGIATDKLMAYAASLGADCAFFIHNIPQMATGIGDILSPCNINLKGYYLLLVKPDIHVSTPEAYKGIRPKPLAVPFTAQLNLPPDQWKGVIKNDFEESVFPNHPGIKAIKDKMYATGALYASMTGSGAAVFGLFKNKPEKDYPGCFVWYEEIG</sequence>
<dbReference type="SUPFAM" id="SSF55060">
    <property type="entry name" value="GHMP Kinase, C-terminal domain"/>
    <property type="match status" value="1"/>
</dbReference>
<comment type="catalytic activity">
    <reaction evidence="9">
        <text>4-CDP-2-C-methyl-D-erythritol + ATP = 4-CDP-2-C-methyl-D-erythritol 2-phosphate + ADP + H(+)</text>
        <dbReference type="Rhea" id="RHEA:18437"/>
        <dbReference type="ChEBI" id="CHEBI:15378"/>
        <dbReference type="ChEBI" id="CHEBI:30616"/>
        <dbReference type="ChEBI" id="CHEBI:57823"/>
        <dbReference type="ChEBI" id="CHEBI:57919"/>
        <dbReference type="ChEBI" id="CHEBI:456216"/>
        <dbReference type="EC" id="2.7.1.148"/>
    </reaction>
</comment>
<name>A0A521ELR1_SACCC</name>
<comment type="pathway">
    <text evidence="9">Isoprenoid biosynthesis; isopentenyl diphosphate biosynthesis via DXP pathway; isopentenyl diphosphate from 1-deoxy-D-xylulose 5-phosphate: step 3/6.</text>
</comment>
<accession>A0A521ELR1</accession>
<evidence type="ECO:0000256" key="7">
    <source>
        <dbReference type="ARBA" id="ARBA00022840"/>
    </source>
</evidence>
<dbReference type="InterPro" id="IPR014721">
    <property type="entry name" value="Ribsml_uS5_D2-typ_fold_subgr"/>
</dbReference>
<evidence type="ECO:0000256" key="5">
    <source>
        <dbReference type="ARBA" id="ARBA00022741"/>
    </source>
</evidence>
<evidence type="ECO:0000256" key="6">
    <source>
        <dbReference type="ARBA" id="ARBA00022777"/>
    </source>
</evidence>
<dbReference type="UniPathway" id="UPA00056">
    <property type="reaction ID" value="UER00094"/>
</dbReference>
<protein>
    <recommendedName>
        <fullName evidence="3 9">4-diphosphocytidyl-2-C-methyl-D-erythritol kinase</fullName>
        <shortName evidence="9">CMK</shortName>
        <ecNumber evidence="2 9">2.7.1.148</ecNumber>
    </recommendedName>
    <alternativeName>
        <fullName evidence="8 9">4-(cytidine-5'-diphospho)-2-C-methyl-D-erythritol kinase</fullName>
    </alternativeName>
</protein>
<feature type="active site" evidence="9">
    <location>
        <position position="136"/>
    </location>
</feature>
<keyword evidence="6 9" id="KW-0418">Kinase</keyword>
<dbReference type="GO" id="GO:0016114">
    <property type="term" value="P:terpenoid biosynthetic process"/>
    <property type="evidence" value="ECO:0007669"/>
    <property type="project" value="UniProtKB-UniRule"/>
</dbReference>
<dbReference type="Pfam" id="PF00288">
    <property type="entry name" value="GHMP_kinases_N"/>
    <property type="match status" value="1"/>
</dbReference>
<dbReference type="RefSeq" id="WP_142534317.1">
    <property type="nucleotide sequence ID" value="NZ_FXTB01000009.1"/>
</dbReference>
<dbReference type="OrthoDB" id="9809438at2"/>
<dbReference type="InterPro" id="IPR004424">
    <property type="entry name" value="IspE"/>
</dbReference>
<feature type="domain" description="GHMP kinase C-terminal" evidence="11">
    <location>
        <begin position="212"/>
        <end position="257"/>
    </location>
</feature>
<dbReference type="HAMAP" id="MF_00061">
    <property type="entry name" value="IspE"/>
    <property type="match status" value="1"/>
</dbReference>
<feature type="binding site" evidence="9">
    <location>
        <begin position="94"/>
        <end position="104"/>
    </location>
    <ligand>
        <name>ATP</name>
        <dbReference type="ChEBI" id="CHEBI:30616"/>
    </ligand>
</feature>
<evidence type="ECO:0000313" key="12">
    <source>
        <dbReference type="EMBL" id="SMO84863.1"/>
    </source>
</evidence>
<dbReference type="Pfam" id="PF08544">
    <property type="entry name" value="GHMP_kinases_C"/>
    <property type="match status" value="1"/>
</dbReference>
<evidence type="ECO:0000259" key="10">
    <source>
        <dbReference type="Pfam" id="PF00288"/>
    </source>
</evidence>
<dbReference type="NCBIfam" id="TIGR00154">
    <property type="entry name" value="ispE"/>
    <property type="match status" value="1"/>
</dbReference>
<evidence type="ECO:0000256" key="2">
    <source>
        <dbReference type="ARBA" id="ARBA00012052"/>
    </source>
</evidence>
<dbReference type="InterPro" id="IPR006204">
    <property type="entry name" value="GHMP_kinase_N_dom"/>
</dbReference>
<evidence type="ECO:0000313" key="13">
    <source>
        <dbReference type="Proteomes" id="UP000319040"/>
    </source>
</evidence>
<comment type="function">
    <text evidence="9">Catalyzes the phosphorylation of the position 2 hydroxy group of 4-diphosphocytidyl-2C-methyl-D-erythritol.</text>
</comment>
<dbReference type="PANTHER" id="PTHR43527:SF2">
    <property type="entry name" value="4-DIPHOSPHOCYTIDYL-2-C-METHYL-D-ERYTHRITOL KINASE, CHLOROPLASTIC"/>
    <property type="match status" value="1"/>
</dbReference>
<comment type="similarity">
    <text evidence="1 9">Belongs to the GHMP kinase family. IspE subfamily.</text>
</comment>
<keyword evidence="9" id="KW-0414">Isoprene biosynthesis</keyword>
<evidence type="ECO:0000256" key="4">
    <source>
        <dbReference type="ARBA" id="ARBA00022679"/>
    </source>
</evidence>
<dbReference type="Gene3D" id="3.30.230.10">
    <property type="match status" value="1"/>
</dbReference>
<keyword evidence="4 9" id="KW-0808">Transferase</keyword>
<dbReference type="GO" id="GO:0005524">
    <property type="term" value="F:ATP binding"/>
    <property type="evidence" value="ECO:0007669"/>
    <property type="project" value="UniProtKB-UniRule"/>
</dbReference>
<proteinExistence type="inferred from homology"/>
<dbReference type="GO" id="GO:0019288">
    <property type="term" value="P:isopentenyl diphosphate biosynthetic process, methylerythritol 4-phosphate pathway"/>
    <property type="evidence" value="ECO:0007669"/>
    <property type="project" value="UniProtKB-UniRule"/>
</dbReference>
<feature type="active site" evidence="9">
    <location>
        <position position="8"/>
    </location>
</feature>
<dbReference type="PIRSF" id="PIRSF010376">
    <property type="entry name" value="IspE"/>
    <property type="match status" value="1"/>
</dbReference>
<dbReference type="Gene3D" id="3.30.70.890">
    <property type="entry name" value="GHMP kinase, C-terminal domain"/>
    <property type="match status" value="1"/>
</dbReference>
<dbReference type="SUPFAM" id="SSF54211">
    <property type="entry name" value="Ribosomal protein S5 domain 2-like"/>
    <property type="match status" value="1"/>
</dbReference>
<keyword evidence="5 9" id="KW-0547">Nucleotide-binding</keyword>
<evidence type="ECO:0000256" key="1">
    <source>
        <dbReference type="ARBA" id="ARBA00009684"/>
    </source>
</evidence>
<reference evidence="12 13" key="1">
    <citation type="submission" date="2017-05" db="EMBL/GenBank/DDBJ databases">
        <authorList>
            <person name="Varghese N."/>
            <person name="Submissions S."/>
        </authorList>
    </citation>
    <scope>NUCLEOTIDE SEQUENCE [LARGE SCALE GENOMIC DNA]</scope>
    <source>
        <strain evidence="12 13">DSM 27040</strain>
    </source>
</reference>
<keyword evidence="13" id="KW-1185">Reference proteome</keyword>
<dbReference type="EMBL" id="FXTB01000009">
    <property type="protein sequence ID" value="SMO84863.1"/>
    <property type="molecule type" value="Genomic_DNA"/>
</dbReference>
<dbReference type="InterPro" id="IPR036554">
    <property type="entry name" value="GHMP_kinase_C_sf"/>
</dbReference>
<keyword evidence="7 9" id="KW-0067">ATP-binding</keyword>
<dbReference type="InterPro" id="IPR013750">
    <property type="entry name" value="GHMP_kinase_C_dom"/>
</dbReference>
<evidence type="ECO:0000256" key="3">
    <source>
        <dbReference type="ARBA" id="ARBA00017473"/>
    </source>
</evidence>
<evidence type="ECO:0000259" key="11">
    <source>
        <dbReference type="Pfam" id="PF08544"/>
    </source>
</evidence>
<dbReference type="InterPro" id="IPR020568">
    <property type="entry name" value="Ribosomal_Su5_D2-typ_SF"/>
</dbReference>
<dbReference type="AlphaFoldDB" id="A0A521ELR1"/>
<gene>
    <name evidence="9" type="primary">ispE</name>
    <name evidence="12" type="ORF">SAMN06265379_109120</name>
</gene>
<evidence type="ECO:0000256" key="9">
    <source>
        <dbReference type="HAMAP-Rule" id="MF_00061"/>
    </source>
</evidence>
<dbReference type="GO" id="GO:0050515">
    <property type="term" value="F:4-(cytidine 5'-diphospho)-2-C-methyl-D-erythritol kinase activity"/>
    <property type="evidence" value="ECO:0007669"/>
    <property type="project" value="UniProtKB-UniRule"/>
</dbReference>
<dbReference type="PANTHER" id="PTHR43527">
    <property type="entry name" value="4-DIPHOSPHOCYTIDYL-2-C-METHYL-D-ERYTHRITOL KINASE, CHLOROPLASTIC"/>
    <property type="match status" value="1"/>
</dbReference>